<keyword evidence="3 8" id="KW-0812">Transmembrane</keyword>
<dbReference type="Gene3D" id="2.60.60.20">
    <property type="entry name" value="PLAT/LH2 domain"/>
    <property type="match status" value="1"/>
</dbReference>
<evidence type="ECO:0000256" key="7">
    <source>
        <dbReference type="PROSITE-ProRule" id="PRU00152"/>
    </source>
</evidence>
<proteinExistence type="inferred from homology"/>
<sequence length="234" mass="26854">LTNDDIYRYFIDNQQTPTHQSLIFGVRELNSTEINNYCLNNSSINTSLPITDEPFNFTSNYELRIYTSGCYYLDENNQWKSDGLTVGPLTNLYETECLSTHLTSFAGGFIVLPAPINWSYVFANADLIKNKTVYLTVIFTSIFYIILMIYARFQDKKDFEKLGVTPLADNNKSNHYYYQILVFTGQRTNAGTDSKVYFVLSGDDDQTQIRLFSDPHRKILQRGGIDSFIIAVPK</sequence>
<protein>
    <submittedName>
        <fullName evidence="11">Uncharacterized protein</fullName>
    </submittedName>
</protein>
<comment type="subcellular location">
    <subcellularLocation>
        <location evidence="1">Membrane</location>
    </subcellularLocation>
</comment>
<dbReference type="Gene3D" id="2.60.220.50">
    <property type="match status" value="1"/>
</dbReference>
<feature type="non-terminal residue" evidence="11">
    <location>
        <position position="1"/>
    </location>
</feature>
<evidence type="ECO:0000256" key="6">
    <source>
        <dbReference type="ARBA" id="ARBA00023157"/>
    </source>
</evidence>
<dbReference type="Pfam" id="PF01477">
    <property type="entry name" value="PLAT"/>
    <property type="match status" value="1"/>
</dbReference>
<evidence type="ECO:0000256" key="8">
    <source>
        <dbReference type="SAM" id="Phobius"/>
    </source>
</evidence>
<dbReference type="InterPro" id="IPR046338">
    <property type="entry name" value="GAIN_dom_sf"/>
</dbReference>
<evidence type="ECO:0000256" key="4">
    <source>
        <dbReference type="ARBA" id="ARBA00022989"/>
    </source>
</evidence>
<evidence type="ECO:0000259" key="10">
    <source>
        <dbReference type="PROSITE" id="PS50221"/>
    </source>
</evidence>
<evidence type="ECO:0000259" key="9">
    <source>
        <dbReference type="PROSITE" id="PS50095"/>
    </source>
</evidence>
<dbReference type="GO" id="GO:0050982">
    <property type="term" value="P:detection of mechanical stimulus"/>
    <property type="evidence" value="ECO:0007669"/>
    <property type="project" value="TreeGrafter"/>
</dbReference>
<dbReference type="SMART" id="SM00303">
    <property type="entry name" value="GPS"/>
    <property type="match status" value="1"/>
</dbReference>
<dbReference type="GO" id="GO:0016020">
    <property type="term" value="C:membrane"/>
    <property type="evidence" value="ECO:0007669"/>
    <property type="project" value="UniProtKB-SubCell"/>
</dbReference>
<keyword evidence="4 8" id="KW-1133">Transmembrane helix</keyword>
<dbReference type="InterPro" id="IPR000203">
    <property type="entry name" value="GPS"/>
</dbReference>
<comment type="caution">
    <text evidence="11">The sequence shown here is derived from an EMBL/GenBank/DDBJ whole genome shotgun (WGS) entry which is preliminary data.</text>
</comment>
<dbReference type="GO" id="GO:0005262">
    <property type="term" value="F:calcium channel activity"/>
    <property type="evidence" value="ECO:0007669"/>
    <property type="project" value="TreeGrafter"/>
</dbReference>
<dbReference type="PROSITE" id="PS50095">
    <property type="entry name" value="PLAT"/>
    <property type="match status" value="1"/>
</dbReference>
<dbReference type="PROSITE" id="PS50221">
    <property type="entry name" value="GAIN_B"/>
    <property type="match status" value="1"/>
</dbReference>
<evidence type="ECO:0000256" key="1">
    <source>
        <dbReference type="ARBA" id="ARBA00004370"/>
    </source>
</evidence>
<dbReference type="InterPro" id="IPR036392">
    <property type="entry name" value="PLAT/LH2_dom_sf"/>
</dbReference>
<accession>A0A820JXH4</accession>
<dbReference type="PANTHER" id="PTHR10877:SF150">
    <property type="entry name" value="REJ DOMAIN-CONTAINING PROTEIN"/>
    <property type="match status" value="1"/>
</dbReference>
<feature type="transmembrane region" description="Helical" evidence="8">
    <location>
        <begin position="133"/>
        <end position="151"/>
    </location>
</feature>
<evidence type="ECO:0000256" key="3">
    <source>
        <dbReference type="ARBA" id="ARBA00022692"/>
    </source>
</evidence>
<evidence type="ECO:0000313" key="12">
    <source>
        <dbReference type="Proteomes" id="UP000663868"/>
    </source>
</evidence>
<dbReference type="AlphaFoldDB" id="A0A820JXH4"/>
<reference evidence="11" key="1">
    <citation type="submission" date="2021-02" db="EMBL/GenBank/DDBJ databases">
        <authorList>
            <person name="Nowell W R."/>
        </authorList>
    </citation>
    <scope>NUCLEOTIDE SEQUENCE</scope>
</reference>
<dbReference type="InterPro" id="IPR057244">
    <property type="entry name" value="GAIN_B"/>
</dbReference>
<name>A0A820JXH4_9BILA</name>
<keyword evidence="6" id="KW-1015">Disulfide bond</keyword>
<feature type="domain" description="GAIN-B" evidence="10">
    <location>
        <begin position="1"/>
        <end position="119"/>
    </location>
</feature>
<dbReference type="Proteomes" id="UP000663868">
    <property type="component" value="Unassembled WGS sequence"/>
</dbReference>
<evidence type="ECO:0000256" key="2">
    <source>
        <dbReference type="ARBA" id="ARBA00007200"/>
    </source>
</evidence>
<feature type="domain" description="PLAT" evidence="9">
    <location>
        <begin position="176"/>
        <end position="234"/>
    </location>
</feature>
<gene>
    <name evidence="11" type="ORF">KXQ929_LOCUS47267</name>
</gene>
<dbReference type="InterPro" id="IPR051223">
    <property type="entry name" value="Polycystin"/>
</dbReference>
<dbReference type="SUPFAM" id="SSF49723">
    <property type="entry name" value="Lipase/lipooxygenase domain (PLAT/LH2 domain)"/>
    <property type="match status" value="1"/>
</dbReference>
<keyword evidence="5 8" id="KW-0472">Membrane</keyword>
<feature type="transmembrane region" description="Helical" evidence="8">
    <location>
        <begin position="102"/>
        <end position="121"/>
    </location>
</feature>
<evidence type="ECO:0000256" key="5">
    <source>
        <dbReference type="ARBA" id="ARBA00023136"/>
    </source>
</evidence>
<dbReference type="EMBL" id="CAJOBB010016830">
    <property type="protein sequence ID" value="CAF4332792.1"/>
    <property type="molecule type" value="Genomic_DNA"/>
</dbReference>
<evidence type="ECO:0000313" key="11">
    <source>
        <dbReference type="EMBL" id="CAF4332792.1"/>
    </source>
</evidence>
<dbReference type="InterPro" id="IPR001024">
    <property type="entry name" value="PLAT/LH2_dom"/>
</dbReference>
<dbReference type="PANTHER" id="PTHR10877">
    <property type="entry name" value="POLYCYSTIN FAMILY MEMBER"/>
    <property type="match status" value="1"/>
</dbReference>
<comment type="similarity">
    <text evidence="2">Belongs to the polycystin family.</text>
</comment>
<comment type="caution">
    <text evidence="7">Lacks conserved residue(s) required for the propagation of feature annotation.</text>
</comment>
<organism evidence="11 12">
    <name type="scientific">Adineta steineri</name>
    <dbReference type="NCBI Taxonomy" id="433720"/>
    <lineage>
        <taxon>Eukaryota</taxon>
        <taxon>Metazoa</taxon>
        <taxon>Spiralia</taxon>
        <taxon>Gnathifera</taxon>
        <taxon>Rotifera</taxon>
        <taxon>Eurotatoria</taxon>
        <taxon>Bdelloidea</taxon>
        <taxon>Adinetida</taxon>
        <taxon>Adinetidae</taxon>
        <taxon>Adineta</taxon>
    </lineage>
</organism>